<feature type="domain" description="OmpR/PhoB-type" evidence="6">
    <location>
        <begin position="1"/>
        <end position="80"/>
    </location>
</feature>
<keyword evidence="8" id="KW-1185">Reference proteome</keyword>
<comment type="caution">
    <text evidence="7">The sequence shown here is derived from an EMBL/GenBank/DDBJ whole genome shotgun (WGS) entry which is preliminary data.</text>
</comment>
<dbReference type="Pfam" id="PF00486">
    <property type="entry name" value="Trans_reg_C"/>
    <property type="match status" value="1"/>
</dbReference>
<evidence type="ECO:0000256" key="3">
    <source>
        <dbReference type="ARBA" id="ARBA00023125"/>
    </source>
</evidence>
<evidence type="ECO:0000256" key="2">
    <source>
        <dbReference type="ARBA" id="ARBA00023015"/>
    </source>
</evidence>
<protein>
    <submittedName>
        <fullName evidence="7">DNA-binding SARP family transcriptional activator</fullName>
    </submittedName>
</protein>
<feature type="DNA-binding region" description="OmpR/PhoB-type" evidence="5">
    <location>
        <begin position="1"/>
        <end position="80"/>
    </location>
</feature>
<dbReference type="EMBL" id="JAVDSG010000001">
    <property type="protein sequence ID" value="MDR6591839.1"/>
    <property type="molecule type" value="Genomic_DNA"/>
</dbReference>
<comment type="similarity">
    <text evidence="1">Belongs to the AfsR/DnrI/RedD regulatory family.</text>
</comment>
<keyword evidence="4" id="KW-0804">Transcription</keyword>
<evidence type="ECO:0000259" key="6">
    <source>
        <dbReference type="PROSITE" id="PS51755"/>
    </source>
</evidence>
<sequence length="270" mass="29294">MIRLSGAMQQTLLVALLMSGGTLLTVDVLMEELWGTTPPAKVANALHAQVSRLRRSLARLEAGQAEPRLTTSPSGYVLRVDRSELDACVFVDTIDAIRARVDAGLVADPSACAAEVRASLAQWRGPVFGGLTGGLLCQTAAARFAESRISALSLLYELEISSGHSTKVLPELTELFAQNSSQEQLCLLLMVALYRSGRQIDALDVYRKFRRVLADNLGIEPTPALQRYERAILAHDPILVEDFLRVSRGGDNGRRRLDLVQPAMSARAAG</sequence>
<dbReference type="Gene3D" id="1.10.10.10">
    <property type="entry name" value="Winged helix-like DNA-binding domain superfamily/Winged helix DNA-binding domain"/>
    <property type="match status" value="1"/>
</dbReference>
<organism evidence="7 8">
    <name type="scientific">Saccharothrix longispora</name>
    <dbReference type="NCBI Taxonomy" id="33920"/>
    <lineage>
        <taxon>Bacteria</taxon>
        <taxon>Bacillati</taxon>
        <taxon>Actinomycetota</taxon>
        <taxon>Actinomycetes</taxon>
        <taxon>Pseudonocardiales</taxon>
        <taxon>Pseudonocardiaceae</taxon>
        <taxon>Saccharothrix</taxon>
    </lineage>
</organism>
<gene>
    <name evidence="7" type="ORF">J2S66_000223</name>
</gene>
<dbReference type="PANTHER" id="PTHR35807:SF1">
    <property type="entry name" value="TRANSCRIPTIONAL REGULATOR REDD"/>
    <property type="match status" value="1"/>
</dbReference>
<reference evidence="7 8" key="1">
    <citation type="submission" date="2023-07" db="EMBL/GenBank/DDBJ databases">
        <title>Sequencing the genomes of 1000 actinobacteria strains.</title>
        <authorList>
            <person name="Klenk H.-P."/>
        </authorList>
    </citation>
    <scope>NUCLEOTIDE SEQUENCE [LARGE SCALE GENOMIC DNA]</scope>
    <source>
        <strain evidence="7 8">DSM 43749</strain>
    </source>
</reference>
<evidence type="ECO:0000256" key="4">
    <source>
        <dbReference type="ARBA" id="ARBA00023163"/>
    </source>
</evidence>
<keyword evidence="2" id="KW-0805">Transcription regulation</keyword>
<dbReference type="RefSeq" id="WP_306749496.1">
    <property type="nucleotide sequence ID" value="NZ_BAAAXB010000001.1"/>
</dbReference>
<dbReference type="InterPro" id="IPR036388">
    <property type="entry name" value="WH-like_DNA-bd_sf"/>
</dbReference>
<evidence type="ECO:0000256" key="5">
    <source>
        <dbReference type="PROSITE-ProRule" id="PRU01091"/>
    </source>
</evidence>
<dbReference type="SUPFAM" id="SSF48452">
    <property type="entry name" value="TPR-like"/>
    <property type="match status" value="1"/>
</dbReference>
<keyword evidence="3 5" id="KW-0238">DNA-binding</keyword>
<dbReference type="InterPro" id="IPR005158">
    <property type="entry name" value="BTAD"/>
</dbReference>
<dbReference type="GO" id="GO:0003677">
    <property type="term" value="F:DNA binding"/>
    <property type="evidence" value="ECO:0007669"/>
    <property type="project" value="UniProtKB-KW"/>
</dbReference>
<evidence type="ECO:0000313" key="7">
    <source>
        <dbReference type="EMBL" id="MDR6591839.1"/>
    </source>
</evidence>
<dbReference type="Pfam" id="PF03704">
    <property type="entry name" value="BTAD"/>
    <property type="match status" value="1"/>
</dbReference>
<dbReference type="PROSITE" id="PS51755">
    <property type="entry name" value="OMPR_PHOB"/>
    <property type="match status" value="1"/>
</dbReference>
<dbReference type="SMART" id="SM00862">
    <property type="entry name" value="Trans_reg_C"/>
    <property type="match status" value="1"/>
</dbReference>
<dbReference type="InterPro" id="IPR016032">
    <property type="entry name" value="Sig_transdc_resp-reg_C-effctor"/>
</dbReference>
<dbReference type="PANTHER" id="PTHR35807">
    <property type="entry name" value="TRANSCRIPTIONAL REGULATOR REDD-RELATED"/>
    <property type="match status" value="1"/>
</dbReference>
<dbReference type="Proteomes" id="UP001268819">
    <property type="component" value="Unassembled WGS sequence"/>
</dbReference>
<dbReference type="InterPro" id="IPR001867">
    <property type="entry name" value="OmpR/PhoB-type_DNA-bd"/>
</dbReference>
<name>A0ABU1PPN4_9PSEU</name>
<accession>A0ABU1PPN4</accession>
<evidence type="ECO:0000256" key="1">
    <source>
        <dbReference type="ARBA" id="ARBA00005820"/>
    </source>
</evidence>
<dbReference type="SMART" id="SM01043">
    <property type="entry name" value="BTAD"/>
    <property type="match status" value="1"/>
</dbReference>
<dbReference type="SUPFAM" id="SSF46894">
    <property type="entry name" value="C-terminal effector domain of the bipartite response regulators"/>
    <property type="match status" value="1"/>
</dbReference>
<proteinExistence type="inferred from homology"/>
<dbReference type="CDD" id="cd15831">
    <property type="entry name" value="BTAD"/>
    <property type="match status" value="1"/>
</dbReference>
<dbReference type="InterPro" id="IPR011990">
    <property type="entry name" value="TPR-like_helical_dom_sf"/>
</dbReference>
<dbReference type="InterPro" id="IPR051677">
    <property type="entry name" value="AfsR-DnrI-RedD_regulator"/>
</dbReference>
<evidence type="ECO:0000313" key="8">
    <source>
        <dbReference type="Proteomes" id="UP001268819"/>
    </source>
</evidence>
<dbReference type="Gene3D" id="1.25.40.10">
    <property type="entry name" value="Tetratricopeptide repeat domain"/>
    <property type="match status" value="1"/>
</dbReference>